<protein>
    <recommendedName>
        <fullName evidence="2">GHKL domain-containing protein</fullName>
    </recommendedName>
</protein>
<dbReference type="KEGG" id="bkr:AAFP32_01965"/>
<dbReference type="AlphaFoldDB" id="A0AAU7UMA0"/>
<dbReference type="Gene3D" id="3.30.565.10">
    <property type="entry name" value="Histidine kinase-like ATPase, C-terminal domain"/>
    <property type="match status" value="1"/>
</dbReference>
<dbReference type="InterPro" id="IPR036890">
    <property type="entry name" value="HATPase_C_sf"/>
</dbReference>
<reference evidence="1" key="1">
    <citation type="submission" date="2024-06" db="EMBL/GenBank/DDBJ databases">
        <title>Brevibacterium koreense sp. nov., isolated from jogae-jeotgal, a Korean fermented seafood.</title>
        <authorList>
            <person name="Whon T.W."/>
            <person name="Nam S."/>
            <person name="Kim Y."/>
        </authorList>
    </citation>
    <scope>NUCLEOTIDE SEQUENCE</scope>
    <source>
        <strain evidence="1">CBA3109</strain>
    </source>
</reference>
<evidence type="ECO:0008006" key="2">
    <source>
        <dbReference type="Google" id="ProtNLM"/>
    </source>
</evidence>
<name>A0AAU7UMA0_9MICO</name>
<dbReference type="EMBL" id="CP158281">
    <property type="protein sequence ID" value="XBV89521.1"/>
    <property type="molecule type" value="Genomic_DNA"/>
</dbReference>
<proteinExistence type="predicted"/>
<gene>
    <name evidence="1" type="ORF">AAFP32_01965</name>
</gene>
<organism evidence="1">
    <name type="scientific">Brevibacterium koreense</name>
    <dbReference type="NCBI Taxonomy" id="3140787"/>
    <lineage>
        <taxon>Bacteria</taxon>
        <taxon>Bacillati</taxon>
        <taxon>Actinomycetota</taxon>
        <taxon>Actinomycetes</taxon>
        <taxon>Micrococcales</taxon>
        <taxon>Brevibacteriaceae</taxon>
        <taxon>Brevibacterium</taxon>
    </lineage>
</organism>
<sequence>MATLIELGRSSEALDFAVRDEQESQRLTDSFVDSLDEPFITALMIGKVAQAHERGIELTLSATGELPPGSLDARDLVTVAGNLLDNAFVAAAESAAASCVGGLRGSRWGAHHFDRRFRTGCGRDGPGCDLPPRRNG</sequence>
<evidence type="ECO:0000313" key="1">
    <source>
        <dbReference type="EMBL" id="XBV89521.1"/>
    </source>
</evidence>
<accession>A0AAU7UMA0</accession>
<dbReference type="RefSeq" id="WP_350270404.1">
    <property type="nucleotide sequence ID" value="NZ_CP158281.1"/>
</dbReference>